<gene>
    <name evidence="2" type="ORF">E2C01_028741</name>
</gene>
<protein>
    <submittedName>
        <fullName evidence="2">Uncharacterized protein</fullName>
    </submittedName>
</protein>
<evidence type="ECO:0000256" key="1">
    <source>
        <dbReference type="SAM" id="MobiDB-lite"/>
    </source>
</evidence>
<dbReference type="AlphaFoldDB" id="A0A5B7EPU6"/>
<keyword evidence="3" id="KW-1185">Reference proteome</keyword>
<feature type="region of interest" description="Disordered" evidence="1">
    <location>
        <begin position="1"/>
        <end position="104"/>
    </location>
</feature>
<evidence type="ECO:0000313" key="2">
    <source>
        <dbReference type="EMBL" id="MPC35318.1"/>
    </source>
</evidence>
<organism evidence="2 3">
    <name type="scientific">Portunus trituberculatus</name>
    <name type="common">Swimming crab</name>
    <name type="synonym">Neptunus trituberculatus</name>
    <dbReference type="NCBI Taxonomy" id="210409"/>
    <lineage>
        <taxon>Eukaryota</taxon>
        <taxon>Metazoa</taxon>
        <taxon>Ecdysozoa</taxon>
        <taxon>Arthropoda</taxon>
        <taxon>Crustacea</taxon>
        <taxon>Multicrustacea</taxon>
        <taxon>Malacostraca</taxon>
        <taxon>Eumalacostraca</taxon>
        <taxon>Eucarida</taxon>
        <taxon>Decapoda</taxon>
        <taxon>Pleocyemata</taxon>
        <taxon>Brachyura</taxon>
        <taxon>Eubrachyura</taxon>
        <taxon>Portunoidea</taxon>
        <taxon>Portunidae</taxon>
        <taxon>Portuninae</taxon>
        <taxon>Portunus</taxon>
    </lineage>
</organism>
<feature type="compositionally biased region" description="Gly residues" evidence="1">
    <location>
        <begin position="1"/>
        <end position="20"/>
    </location>
</feature>
<dbReference type="EMBL" id="VSRR010003246">
    <property type="protein sequence ID" value="MPC35318.1"/>
    <property type="molecule type" value="Genomic_DNA"/>
</dbReference>
<reference evidence="2 3" key="1">
    <citation type="submission" date="2019-05" db="EMBL/GenBank/DDBJ databases">
        <title>Another draft genome of Portunus trituberculatus and its Hox gene families provides insights of decapod evolution.</title>
        <authorList>
            <person name="Jeong J.-H."/>
            <person name="Song I."/>
            <person name="Kim S."/>
            <person name="Choi T."/>
            <person name="Kim D."/>
            <person name="Ryu S."/>
            <person name="Kim W."/>
        </authorList>
    </citation>
    <scope>NUCLEOTIDE SEQUENCE [LARGE SCALE GENOMIC DNA]</scope>
    <source>
        <tissue evidence="2">Muscle</tissue>
    </source>
</reference>
<comment type="caution">
    <text evidence="2">The sequence shown here is derived from an EMBL/GenBank/DDBJ whole genome shotgun (WGS) entry which is preliminary data.</text>
</comment>
<sequence>MQADGPGGRWGGEGSAGGRGPLKYALLRRSQDDHHDHDDREHLTPVCGRAPGINDVNGLGHSLPQPRAASMAPSCSESLTTPPQAKDRQGSRQRERQRREAAPRRLRITASLPFKIFQHQRRFFFLTDCLKPYIKVKTSQERSYGQSSLLEPLGSPGAAGHKTRPATDILVGFQSWG</sequence>
<feature type="compositionally biased region" description="Basic and acidic residues" evidence="1">
    <location>
        <begin position="85"/>
        <end position="103"/>
    </location>
</feature>
<name>A0A5B7EPU6_PORTR</name>
<proteinExistence type="predicted"/>
<accession>A0A5B7EPU6</accession>
<evidence type="ECO:0000313" key="3">
    <source>
        <dbReference type="Proteomes" id="UP000324222"/>
    </source>
</evidence>
<feature type="compositionally biased region" description="Polar residues" evidence="1">
    <location>
        <begin position="73"/>
        <end position="83"/>
    </location>
</feature>
<dbReference type="Proteomes" id="UP000324222">
    <property type="component" value="Unassembled WGS sequence"/>
</dbReference>
<feature type="compositionally biased region" description="Basic and acidic residues" evidence="1">
    <location>
        <begin position="29"/>
        <end position="43"/>
    </location>
</feature>